<dbReference type="EMBL" id="BFBB01000009">
    <property type="protein sequence ID" value="GBF51876.1"/>
    <property type="molecule type" value="Genomic_DNA"/>
</dbReference>
<gene>
    <name evidence="2" type="ORF">LPTSP4_34140</name>
</gene>
<evidence type="ECO:0000313" key="2">
    <source>
        <dbReference type="EMBL" id="GBF51876.1"/>
    </source>
</evidence>
<dbReference type="InterPro" id="IPR008620">
    <property type="entry name" value="FixH"/>
</dbReference>
<keyword evidence="3" id="KW-1185">Reference proteome</keyword>
<dbReference type="AlphaFoldDB" id="A0A2P2E4T9"/>
<evidence type="ECO:0000256" key="1">
    <source>
        <dbReference type="SAM" id="Phobius"/>
    </source>
</evidence>
<protein>
    <recommendedName>
        <fullName evidence="4">FixH family protein</fullName>
    </recommendedName>
</protein>
<keyword evidence="1" id="KW-0472">Membrane</keyword>
<evidence type="ECO:0008006" key="4">
    <source>
        <dbReference type="Google" id="ProtNLM"/>
    </source>
</evidence>
<keyword evidence="1" id="KW-0812">Transmembrane</keyword>
<keyword evidence="1" id="KW-1133">Transmembrane helix</keyword>
<proteinExistence type="predicted"/>
<dbReference type="Pfam" id="PF05751">
    <property type="entry name" value="FixH"/>
    <property type="match status" value="1"/>
</dbReference>
<accession>A0A2P2E4T9</accession>
<feature type="transmembrane region" description="Helical" evidence="1">
    <location>
        <begin position="12"/>
        <end position="31"/>
    </location>
</feature>
<dbReference type="Proteomes" id="UP000245133">
    <property type="component" value="Unassembled WGS sequence"/>
</dbReference>
<comment type="caution">
    <text evidence="2">The sequence shown here is derived from an EMBL/GenBank/DDBJ whole genome shotgun (WGS) entry which is preliminary data.</text>
</comment>
<dbReference type="OrthoDB" id="327879at2"/>
<reference evidence="2 3" key="1">
    <citation type="submission" date="2018-02" db="EMBL/GenBank/DDBJ databases">
        <title>Novel Leptospira species isolated from soil and water in Japan.</title>
        <authorList>
            <person name="Nakao R."/>
            <person name="Masuzawa T."/>
        </authorList>
    </citation>
    <scope>NUCLEOTIDE SEQUENCE [LARGE SCALE GENOMIC DNA]</scope>
    <source>
        <strain evidence="2 3">YH101</strain>
    </source>
</reference>
<sequence>MFKNLDPSLRKAMYVVLAAFLCLVGATFYTIRLTYQQYEPVMDKDYYEIGLNYEKTIRDQKELMSAGYRLDLNWGANADILPKENLILQVSLLQNESKVPSEEVKLILERNATVSKTLRLVLNEKETGVFSAKLPDLDPGTWNTRVIAKIENRYFEKQGQIIVR</sequence>
<organism evidence="2 3">
    <name type="scientific">Leptospira ryugenii</name>
    <dbReference type="NCBI Taxonomy" id="1917863"/>
    <lineage>
        <taxon>Bacteria</taxon>
        <taxon>Pseudomonadati</taxon>
        <taxon>Spirochaetota</taxon>
        <taxon>Spirochaetia</taxon>
        <taxon>Leptospirales</taxon>
        <taxon>Leptospiraceae</taxon>
        <taxon>Leptospira</taxon>
    </lineage>
</organism>
<name>A0A2P2E4T9_9LEPT</name>
<evidence type="ECO:0000313" key="3">
    <source>
        <dbReference type="Proteomes" id="UP000245133"/>
    </source>
</evidence>
<dbReference type="RefSeq" id="WP_108978267.1">
    <property type="nucleotide sequence ID" value="NZ_BFBB01000009.1"/>
</dbReference>